<gene>
    <name evidence="1" type="ORF">HPB49_017460</name>
</gene>
<reference evidence="1" key="1">
    <citation type="submission" date="2020-05" db="EMBL/GenBank/DDBJ databases">
        <title>Large-scale comparative analyses of tick genomes elucidate their genetic diversity and vector capacities.</title>
        <authorList>
            <person name="Jia N."/>
            <person name="Wang J."/>
            <person name="Shi W."/>
            <person name="Du L."/>
            <person name="Sun Y."/>
            <person name="Zhan W."/>
            <person name="Jiang J."/>
            <person name="Wang Q."/>
            <person name="Zhang B."/>
            <person name="Ji P."/>
            <person name="Sakyi L.B."/>
            <person name="Cui X."/>
            <person name="Yuan T."/>
            <person name="Jiang B."/>
            <person name="Yang W."/>
            <person name="Lam T.T.-Y."/>
            <person name="Chang Q."/>
            <person name="Ding S."/>
            <person name="Wang X."/>
            <person name="Zhu J."/>
            <person name="Ruan X."/>
            <person name="Zhao L."/>
            <person name="Wei J."/>
            <person name="Que T."/>
            <person name="Du C."/>
            <person name="Cheng J."/>
            <person name="Dai P."/>
            <person name="Han X."/>
            <person name="Huang E."/>
            <person name="Gao Y."/>
            <person name="Liu J."/>
            <person name="Shao H."/>
            <person name="Ye R."/>
            <person name="Li L."/>
            <person name="Wei W."/>
            <person name="Wang X."/>
            <person name="Wang C."/>
            <person name="Yang T."/>
            <person name="Huo Q."/>
            <person name="Li W."/>
            <person name="Guo W."/>
            <person name="Chen H."/>
            <person name="Zhou L."/>
            <person name="Ni X."/>
            <person name="Tian J."/>
            <person name="Zhou Y."/>
            <person name="Sheng Y."/>
            <person name="Liu T."/>
            <person name="Pan Y."/>
            <person name="Xia L."/>
            <person name="Li J."/>
            <person name="Zhao F."/>
            <person name="Cao W."/>
        </authorList>
    </citation>
    <scope>NUCLEOTIDE SEQUENCE</scope>
    <source>
        <strain evidence="1">Dsil-2018</strain>
    </source>
</reference>
<protein>
    <submittedName>
        <fullName evidence="1">Uncharacterized protein</fullName>
    </submittedName>
</protein>
<accession>A0ACB8E1Y0</accession>
<organism evidence="1 2">
    <name type="scientific">Dermacentor silvarum</name>
    <name type="common">Tick</name>
    <dbReference type="NCBI Taxonomy" id="543639"/>
    <lineage>
        <taxon>Eukaryota</taxon>
        <taxon>Metazoa</taxon>
        <taxon>Ecdysozoa</taxon>
        <taxon>Arthropoda</taxon>
        <taxon>Chelicerata</taxon>
        <taxon>Arachnida</taxon>
        <taxon>Acari</taxon>
        <taxon>Parasitiformes</taxon>
        <taxon>Ixodida</taxon>
        <taxon>Ixodoidea</taxon>
        <taxon>Ixodidae</taxon>
        <taxon>Rhipicephalinae</taxon>
        <taxon>Dermacentor</taxon>
    </lineage>
</organism>
<dbReference type="EMBL" id="CM023470">
    <property type="protein sequence ID" value="KAH7980601.1"/>
    <property type="molecule type" value="Genomic_DNA"/>
</dbReference>
<proteinExistence type="predicted"/>
<evidence type="ECO:0000313" key="2">
    <source>
        <dbReference type="Proteomes" id="UP000821865"/>
    </source>
</evidence>
<name>A0ACB8E1Y0_DERSI</name>
<sequence>MLLLLLCALLASATTRGAEPPQGPDGKVHFDGYTVYRLYPKDVQQLKYLADLENSEVDGFDFWLEPSRVHRFVDVSVSPNKQRQFLDQLHWRDIQSEVLIRDLEQEINNSTTSRGDVPDLRSPRSFFSDYQRLDTLVSGYSNDNDTTKILDTFDVYGLPVANPDGYEYTHILNRLWRKTRSTTASFICRGADPNRNFGFKWSSGGSSSKACSEVFAGNKAFSEPETKAIANFVYARRREIMAFITFHSYSQLWLTPWGYTALKPANYLELARAARVATAALEKVHGTKYNVGTSTSMLYVASGGSDDWALGEAQIPYAYTVELRDTGRHGFTLPRDQIVPTGEETWAGIKALLLEIASKHKAKIHFSGGERITFGGDEEDEVPLTQPEACGSLWSDQASGSQSEVAFQGGRQPAWTKSKTQPRGSGSRSTVQRRGEGRSFSRLHRRSRNSRATGANRHHWPTLWFVQLTAVVITIVVGALVALTYILREASLTAKVVHDAGSAMDVDDLANSTNITATLLGDRFDAADLDNSSLEASAAVVSGFGSSFTASSEPTTPEGVIPSLRERPGERPSQKHHSKTVRGAGPKEEQRVRGSSLQPENEGKGLHREGEASQVHSIEHAAEKTTG</sequence>
<comment type="caution">
    <text evidence="1">The sequence shown here is derived from an EMBL/GenBank/DDBJ whole genome shotgun (WGS) entry which is preliminary data.</text>
</comment>
<evidence type="ECO:0000313" key="1">
    <source>
        <dbReference type="EMBL" id="KAH7980601.1"/>
    </source>
</evidence>
<keyword evidence="2" id="KW-1185">Reference proteome</keyword>
<dbReference type="Proteomes" id="UP000821865">
    <property type="component" value="Chromosome 1"/>
</dbReference>